<dbReference type="AlphaFoldDB" id="A0A0A9C5I8"/>
<reference evidence="1" key="1">
    <citation type="submission" date="2014-09" db="EMBL/GenBank/DDBJ databases">
        <authorList>
            <person name="Magalhaes I.L.F."/>
            <person name="Oliveira U."/>
            <person name="Santos F.R."/>
            <person name="Vidigal T.H.D.A."/>
            <person name="Brescovit A.D."/>
            <person name="Santos A.J."/>
        </authorList>
    </citation>
    <scope>NUCLEOTIDE SEQUENCE</scope>
    <source>
        <tissue evidence="1">Shoot tissue taken approximately 20 cm above the soil surface</tissue>
    </source>
</reference>
<sequence length="48" mass="5777">MFYNYIVSVFVQEMIRLISYFSCIMLDCKCSARKLWFDKSFVVPELLV</sequence>
<reference evidence="1" key="2">
    <citation type="journal article" date="2015" name="Data Brief">
        <title>Shoot transcriptome of the giant reed, Arundo donax.</title>
        <authorList>
            <person name="Barrero R.A."/>
            <person name="Guerrero F.D."/>
            <person name="Moolhuijzen P."/>
            <person name="Goolsby J.A."/>
            <person name="Tidwell J."/>
            <person name="Bellgard S.E."/>
            <person name="Bellgard M.I."/>
        </authorList>
    </citation>
    <scope>NUCLEOTIDE SEQUENCE</scope>
    <source>
        <tissue evidence="1">Shoot tissue taken approximately 20 cm above the soil surface</tissue>
    </source>
</reference>
<name>A0A0A9C5I8_ARUDO</name>
<protein>
    <submittedName>
        <fullName evidence="1">Uncharacterized protein</fullName>
    </submittedName>
</protein>
<dbReference type="EMBL" id="GBRH01227044">
    <property type="protein sequence ID" value="JAD70851.1"/>
    <property type="molecule type" value="Transcribed_RNA"/>
</dbReference>
<proteinExistence type="predicted"/>
<accession>A0A0A9C5I8</accession>
<evidence type="ECO:0000313" key="1">
    <source>
        <dbReference type="EMBL" id="JAD70851.1"/>
    </source>
</evidence>
<organism evidence="1">
    <name type="scientific">Arundo donax</name>
    <name type="common">Giant reed</name>
    <name type="synonym">Donax arundinaceus</name>
    <dbReference type="NCBI Taxonomy" id="35708"/>
    <lineage>
        <taxon>Eukaryota</taxon>
        <taxon>Viridiplantae</taxon>
        <taxon>Streptophyta</taxon>
        <taxon>Embryophyta</taxon>
        <taxon>Tracheophyta</taxon>
        <taxon>Spermatophyta</taxon>
        <taxon>Magnoliopsida</taxon>
        <taxon>Liliopsida</taxon>
        <taxon>Poales</taxon>
        <taxon>Poaceae</taxon>
        <taxon>PACMAD clade</taxon>
        <taxon>Arundinoideae</taxon>
        <taxon>Arundineae</taxon>
        <taxon>Arundo</taxon>
    </lineage>
</organism>